<dbReference type="InterPro" id="IPR036291">
    <property type="entry name" value="NAD(P)-bd_dom_sf"/>
</dbReference>
<dbReference type="InterPro" id="IPR006140">
    <property type="entry name" value="D-isomer_DH_NAD-bd"/>
</dbReference>
<dbReference type="AlphaFoldDB" id="A0A1F5NMP9"/>
<evidence type="ECO:0000313" key="7">
    <source>
        <dbReference type="EMBL" id="OGE78961.1"/>
    </source>
</evidence>
<dbReference type="GO" id="GO:0051287">
    <property type="term" value="F:NAD binding"/>
    <property type="evidence" value="ECO:0007669"/>
    <property type="project" value="InterPro"/>
</dbReference>
<dbReference type="GO" id="GO:0005829">
    <property type="term" value="C:cytosol"/>
    <property type="evidence" value="ECO:0007669"/>
    <property type="project" value="TreeGrafter"/>
</dbReference>
<accession>A0A1F5NMP9</accession>
<keyword evidence="2 4" id="KW-0560">Oxidoreductase</keyword>
<comment type="similarity">
    <text evidence="1 4">Belongs to the D-isomer specific 2-hydroxyacid dehydrogenase family.</text>
</comment>
<evidence type="ECO:0008006" key="9">
    <source>
        <dbReference type="Google" id="ProtNLM"/>
    </source>
</evidence>
<dbReference type="STRING" id="1817824.A2751_00645"/>
<evidence type="ECO:0000259" key="6">
    <source>
        <dbReference type="Pfam" id="PF02826"/>
    </source>
</evidence>
<evidence type="ECO:0000259" key="5">
    <source>
        <dbReference type="Pfam" id="PF00389"/>
    </source>
</evidence>
<dbReference type="PANTHER" id="PTHR10996:SF283">
    <property type="entry name" value="GLYOXYLATE_HYDROXYPYRUVATE REDUCTASE B"/>
    <property type="match status" value="1"/>
</dbReference>
<dbReference type="PROSITE" id="PS00671">
    <property type="entry name" value="D_2_HYDROXYACID_DH_3"/>
    <property type="match status" value="1"/>
</dbReference>
<dbReference type="SUPFAM" id="SSF51735">
    <property type="entry name" value="NAD(P)-binding Rossmann-fold domains"/>
    <property type="match status" value="1"/>
</dbReference>
<dbReference type="SUPFAM" id="SSF52283">
    <property type="entry name" value="Formate/glycerate dehydrogenase catalytic domain-like"/>
    <property type="match status" value="1"/>
</dbReference>
<dbReference type="InterPro" id="IPR006139">
    <property type="entry name" value="D-isomer_2_OHA_DH_cat_dom"/>
</dbReference>
<evidence type="ECO:0000256" key="2">
    <source>
        <dbReference type="ARBA" id="ARBA00023002"/>
    </source>
</evidence>
<dbReference type="GO" id="GO:0016618">
    <property type="term" value="F:hydroxypyruvate reductase [NAD(P)H] activity"/>
    <property type="evidence" value="ECO:0007669"/>
    <property type="project" value="TreeGrafter"/>
</dbReference>
<evidence type="ECO:0000256" key="1">
    <source>
        <dbReference type="ARBA" id="ARBA00005854"/>
    </source>
</evidence>
<organism evidence="7 8">
    <name type="scientific">Candidatus Doudnabacteria bacterium RIFCSPHIGHO2_01_FULL_46_14</name>
    <dbReference type="NCBI Taxonomy" id="1817824"/>
    <lineage>
        <taxon>Bacteria</taxon>
        <taxon>Candidatus Doudnaibacteriota</taxon>
    </lineage>
</organism>
<dbReference type="EMBL" id="MFEK01000010">
    <property type="protein sequence ID" value="OGE78961.1"/>
    <property type="molecule type" value="Genomic_DNA"/>
</dbReference>
<dbReference type="PROSITE" id="PS00065">
    <property type="entry name" value="D_2_HYDROXYACID_DH_1"/>
    <property type="match status" value="1"/>
</dbReference>
<protein>
    <recommendedName>
        <fullName evidence="9">D-glycerate dehydrogenase</fullName>
    </recommendedName>
</protein>
<feature type="domain" description="D-isomer specific 2-hydroxyacid dehydrogenase NAD-binding" evidence="6">
    <location>
        <begin position="111"/>
        <end position="290"/>
    </location>
</feature>
<dbReference type="Proteomes" id="UP000176864">
    <property type="component" value="Unassembled WGS sequence"/>
</dbReference>
<dbReference type="FunFam" id="3.40.50.720:FF:000203">
    <property type="entry name" value="D-3-phosphoglycerate dehydrogenase (SerA)"/>
    <property type="match status" value="1"/>
</dbReference>
<name>A0A1F5NMP9_9BACT</name>
<dbReference type="PROSITE" id="PS00670">
    <property type="entry name" value="D_2_HYDROXYACID_DH_2"/>
    <property type="match status" value="1"/>
</dbReference>
<keyword evidence="3" id="KW-0520">NAD</keyword>
<dbReference type="InterPro" id="IPR029753">
    <property type="entry name" value="D-isomer_DH_CS"/>
</dbReference>
<dbReference type="CDD" id="cd05301">
    <property type="entry name" value="GDH"/>
    <property type="match status" value="1"/>
</dbReference>
<dbReference type="InterPro" id="IPR029752">
    <property type="entry name" value="D-isomer_DH_CS1"/>
</dbReference>
<dbReference type="Gene3D" id="3.40.50.720">
    <property type="entry name" value="NAD(P)-binding Rossmann-like Domain"/>
    <property type="match status" value="2"/>
</dbReference>
<evidence type="ECO:0000256" key="4">
    <source>
        <dbReference type="RuleBase" id="RU003719"/>
    </source>
</evidence>
<proteinExistence type="inferred from homology"/>
<feature type="domain" description="D-isomer specific 2-hydroxyacid dehydrogenase catalytic" evidence="5">
    <location>
        <begin position="6"/>
        <end position="321"/>
    </location>
</feature>
<comment type="caution">
    <text evidence="7">The sequence shown here is derived from an EMBL/GenBank/DDBJ whole genome shotgun (WGS) entry which is preliminary data.</text>
</comment>
<reference evidence="7 8" key="1">
    <citation type="journal article" date="2016" name="Nat. Commun.">
        <title>Thousands of microbial genomes shed light on interconnected biogeochemical processes in an aquifer system.</title>
        <authorList>
            <person name="Anantharaman K."/>
            <person name="Brown C.T."/>
            <person name="Hug L.A."/>
            <person name="Sharon I."/>
            <person name="Castelle C.J."/>
            <person name="Probst A.J."/>
            <person name="Thomas B.C."/>
            <person name="Singh A."/>
            <person name="Wilkins M.J."/>
            <person name="Karaoz U."/>
            <person name="Brodie E.L."/>
            <person name="Williams K.H."/>
            <person name="Hubbard S.S."/>
            <person name="Banfield J.F."/>
        </authorList>
    </citation>
    <scope>NUCLEOTIDE SEQUENCE [LARGE SCALE GENOMIC DNA]</scope>
</reference>
<sequence length="322" mass="34818">MDKPLVVVTRKIPEAGLKLLEEKFQVKVYARDGSMKPEELKKFVKGAQAILALLNDKVDESILAAAGLQLKIVANYAVGYDNIDLAAAKKRKIIITNTPGVLTEAVAEHSIALMMAAARRVVESDKFTRAGRYEGWEPELLLGYELQGKTLGIMGLGRIGGRVAEIAAKGFGMKIIYYDNGNSNKEMNTALGAEAVSVRKLLTASDFISIHVPLTAQTKHLIGKREFESMNKNAILVNTSRGPVIDEKALAFALAKKIIAGAGIDVFEFEPKITRELLKLENLVMTPHTASATVEARNAMAELAAKNIIAVLGGRAPLTPVK</sequence>
<dbReference type="Pfam" id="PF00389">
    <property type="entry name" value="2-Hacid_dh"/>
    <property type="match status" value="1"/>
</dbReference>
<dbReference type="InterPro" id="IPR050223">
    <property type="entry name" value="D-isomer_2-hydroxyacid_DH"/>
</dbReference>
<dbReference type="Pfam" id="PF02826">
    <property type="entry name" value="2-Hacid_dh_C"/>
    <property type="match status" value="1"/>
</dbReference>
<dbReference type="PANTHER" id="PTHR10996">
    <property type="entry name" value="2-HYDROXYACID DEHYDROGENASE-RELATED"/>
    <property type="match status" value="1"/>
</dbReference>
<gene>
    <name evidence="7" type="ORF">A2751_00645</name>
</gene>
<dbReference type="GO" id="GO:0030267">
    <property type="term" value="F:glyoxylate reductase (NADPH) activity"/>
    <property type="evidence" value="ECO:0007669"/>
    <property type="project" value="TreeGrafter"/>
</dbReference>
<evidence type="ECO:0000313" key="8">
    <source>
        <dbReference type="Proteomes" id="UP000176864"/>
    </source>
</evidence>
<evidence type="ECO:0000256" key="3">
    <source>
        <dbReference type="ARBA" id="ARBA00023027"/>
    </source>
</evidence>